<dbReference type="GO" id="GO:0016614">
    <property type="term" value="F:oxidoreductase activity, acting on CH-OH group of donors"/>
    <property type="evidence" value="ECO:0007669"/>
    <property type="project" value="InterPro"/>
</dbReference>
<evidence type="ECO:0000259" key="8">
    <source>
        <dbReference type="Pfam" id="PF05199"/>
    </source>
</evidence>
<feature type="domain" description="Glucose-methanol-choline oxidoreductase C-terminal" evidence="8">
    <location>
        <begin position="5"/>
        <end position="81"/>
    </location>
</feature>
<dbReference type="Pfam" id="PF05199">
    <property type="entry name" value="GMC_oxred_C"/>
    <property type="match status" value="1"/>
</dbReference>
<evidence type="ECO:0000256" key="7">
    <source>
        <dbReference type="ARBA" id="ARBA00023180"/>
    </source>
</evidence>
<dbReference type="GO" id="GO:0050660">
    <property type="term" value="F:flavin adenine dinucleotide binding"/>
    <property type="evidence" value="ECO:0007669"/>
    <property type="project" value="InterPro"/>
</dbReference>
<keyword evidence="6" id="KW-0560">Oxidoreductase</keyword>
<dbReference type="InterPro" id="IPR007867">
    <property type="entry name" value="GMC_OxRtase_C"/>
</dbReference>
<comment type="cofactor">
    <cofactor evidence="1">
        <name>FAD</name>
        <dbReference type="ChEBI" id="CHEBI:57692"/>
    </cofactor>
</comment>
<protein>
    <recommendedName>
        <fullName evidence="8">Glucose-methanol-choline oxidoreductase C-terminal domain-containing protein</fullName>
    </recommendedName>
</protein>
<organism evidence="9 10">
    <name type="scientific">Sphagnurus paluster</name>
    <dbReference type="NCBI Taxonomy" id="117069"/>
    <lineage>
        <taxon>Eukaryota</taxon>
        <taxon>Fungi</taxon>
        <taxon>Dikarya</taxon>
        <taxon>Basidiomycota</taxon>
        <taxon>Agaricomycotina</taxon>
        <taxon>Agaricomycetes</taxon>
        <taxon>Agaricomycetidae</taxon>
        <taxon>Agaricales</taxon>
        <taxon>Tricholomatineae</taxon>
        <taxon>Lyophyllaceae</taxon>
        <taxon>Sphagnurus</taxon>
    </lineage>
</organism>
<evidence type="ECO:0000256" key="6">
    <source>
        <dbReference type="ARBA" id="ARBA00023002"/>
    </source>
</evidence>
<evidence type="ECO:0000256" key="2">
    <source>
        <dbReference type="ARBA" id="ARBA00010790"/>
    </source>
</evidence>
<dbReference type="InterPro" id="IPR012132">
    <property type="entry name" value="GMC_OxRdtase"/>
</dbReference>
<sequence>MGHLTIMREGIKLVRALKDTPPFNASLGDETLPGPSVVTDQDIEAWLVNQASTQYHPISSCAMLPRSKGGVVDAKLKVYGLGMC</sequence>
<keyword evidence="3" id="KW-0285">Flavoprotein</keyword>
<reference evidence="9" key="1">
    <citation type="submission" date="2021-02" db="EMBL/GenBank/DDBJ databases">
        <authorList>
            <person name="Nieuwenhuis M."/>
            <person name="Van De Peppel L.J.J."/>
        </authorList>
    </citation>
    <scope>NUCLEOTIDE SEQUENCE</scope>
    <source>
        <strain evidence="9">D49</strain>
    </source>
</reference>
<gene>
    <name evidence="9" type="ORF">H0H81_008646</name>
</gene>
<proteinExistence type="inferred from homology"/>
<accession>A0A9P7GQT8</accession>
<evidence type="ECO:0000256" key="3">
    <source>
        <dbReference type="ARBA" id="ARBA00022630"/>
    </source>
</evidence>
<evidence type="ECO:0000256" key="5">
    <source>
        <dbReference type="ARBA" id="ARBA00022827"/>
    </source>
</evidence>
<name>A0A9P7GQT8_9AGAR</name>
<dbReference type="PANTHER" id="PTHR11552:SF201">
    <property type="entry name" value="GLUCOSE-METHANOL-CHOLINE OXIDOREDUCTASE N-TERMINAL DOMAIN-CONTAINING PROTEIN"/>
    <property type="match status" value="1"/>
</dbReference>
<dbReference type="EMBL" id="JABCKI010000243">
    <property type="protein sequence ID" value="KAG5651442.1"/>
    <property type="molecule type" value="Genomic_DNA"/>
</dbReference>
<evidence type="ECO:0000256" key="4">
    <source>
        <dbReference type="ARBA" id="ARBA00022729"/>
    </source>
</evidence>
<dbReference type="InterPro" id="IPR036188">
    <property type="entry name" value="FAD/NAD-bd_sf"/>
</dbReference>
<keyword evidence="4" id="KW-0732">Signal</keyword>
<dbReference type="Gene3D" id="3.50.50.60">
    <property type="entry name" value="FAD/NAD(P)-binding domain"/>
    <property type="match status" value="1"/>
</dbReference>
<keyword evidence="5" id="KW-0274">FAD</keyword>
<evidence type="ECO:0000256" key="1">
    <source>
        <dbReference type="ARBA" id="ARBA00001974"/>
    </source>
</evidence>
<evidence type="ECO:0000313" key="9">
    <source>
        <dbReference type="EMBL" id="KAG5651442.1"/>
    </source>
</evidence>
<dbReference type="SUPFAM" id="SSF54373">
    <property type="entry name" value="FAD-linked reductases, C-terminal domain"/>
    <property type="match status" value="1"/>
</dbReference>
<evidence type="ECO:0000313" key="10">
    <source>
        <dbReference type="Proteomes" id="UP000717328"/>
    </source>
</evidence>
<reference evidence="9" key="2">
    <citation type="submission" date="2021-10" db="EMBL/GenBank/DDBJ databases">
        <title>Phylogenomics reveals ancestral predisposition of the termite-cultivated fungus Termitomyces towards a domesticated lifestyle.</title>
        <authorList>
            <person name="Auxier B."/>
            <person name="Grum-Grzhimaylo A."/>
            <person name="Cardenas M.E."/>
            <person name="Lodge J.D."/>
            <person name="Laessoe T."/>
            <person name="Pedersen O."/>
            <person name="Smith M.E."/>
            <person name="Kuyper T.W."/>
            <person name="Franco-Molano E.A."/>
            <person name="Baroni T.J."/>
            <person name="Aanen D.K."/>
        </authorList>
    </citation>
    <scope>NUCLEOTIDE SEQUENCE</scope>
    <source>
        <strain evidence="9">D49</strain>
    </source>
</reference>
<dbReference type="OrthoDB" id="269227at2759"/>
<comment type="caution">
    <text evidence="9">The sequence shown here is derived from an EMBL/GenBank/DDBJ whole genome shotgun (WGS) entry which is preliminary data.</text>
</comment>
<comment type="similarity">
    <text evidence="2">Belongs to the GMC oxidoreductase family.</text>
</comment>
<dbReference type="Gene3D" id="3.30.560.10">
    <property type="entry name" value="Glucose Oxidase, domain 3"/>
    <property type="match status" value="1"/>
</dbReference>
<keyword evidence="10" id="KW-1185">Reference proteome</keyword>
<keyword evidence="7" id="KW-0325">Glycoprotein</keyword>
<dbReference type="AlphaFoldDB" id="A0A9P7GQT8"/>
<dbReference type="PANTHER" id="PTHR11552">
    <property type="entry name" value="GLUCOSE-METHANOL-CHOLINE GMC OXIDOREDUCTASE"/>
    <property type="match status" value="1"/>
</dbReference>
<dbReference type="Proteomes" id="UP000717328">
    <property type="component" value="Unassembled WGS sequence"/>
</dbReference>